<protein>
    <recommendedName>
        <fullName evidence="2">DUF6824 domain-containing protein</fullName>
    </recommendedName>
</protein>
<dbReference type="EMBL" id="CAACVS010000669">
    <property type="protein sequence ID" value="VEU44834.1"/>
    <property type="molecule type" value="Genomic_DNA"/>
</dbReference>
<feature type="compositionally biased region" description="Basic residues" evidence="1">
    <location>
        <begin position="546"/>
        <end position="556"/>
    </location>
</feature>
<evidence type="ECO:0000259" key="2">
    <source>
        <dbReference type="Pfam" id="PF20710"/>
    </source>
</evidence>
<dbReference type="Gene3D" id="3.40.525.10">
    <property type="entry name" value="CRAL-TRIO lipid binding domain"/>
    <property type="match status" value="1"/>
</dbReference>
<dbReference type="InterPro" id="IPR036865">
    <property type="entry name" value="CRAL-TRIO_dom_sf"/>
</dbReference>
<feature type="compositionally biased region" description="Polar residues" evidence="1">
    <location>
        <begin position="559"/>
        <end position="569"/>
    </location>
</feature>
<sequence length="671" mass="75765">MQDPKTRTLFEESDDESTSERATGGDSLDLDSNSNSSTESNGDWDDIATSHGNGSAKTPTPQSRARSSVNECDVLLASDLNKLSFAEREMINDEIHGIGVEREYSIRHGVVEETPAMLEESFRALAEELEKLRQGGHAPAFDRCQQLLREEAAAQNETPNESKKKKTKTKPTPCYVNEQDFRILFLRCERFDIAKAARRLCAYMDFTRDLFGDKVLRRRIRLSDMTDSEIDHIEKGYTQLVPGRDRAGRRVYVHTATDNDMDNTEFTRAEHMASRMRICVFMIMALLEGDVKSQQLGIVCLFFFHYARIDEEEFTWRSKSQSKCVAVIPLRVGAAHYCFPTEEYSDLSLIMKKVQSETRSRVRVHTGTSAECMRILQSFGIPTANIPLNTSTGELDLTNHKKWVEFCRTKEAKYLGDFGVSLRQRIIECPKHSDILFGRGQVVMKHPGNVMFRNLVQSKLAEYSSIKTKKESTNLTWEIVRILKNQYGARFLKEELMESDGLCWVEATNEVARRKVRIAFRDARSRQNKLNNSCSKQVIDGGGTKSNKKQIQHPKQKAGGTNNKSTGRWEQNKGDWGVTNSTGAAAPSTTNTISALDPNLLPSPVPCFRPFVQAMDELSEDFFVKPQQQQQPDLSLAGPQAVHSMGPMISSCNANHNNYNLNDNLHGGFPE</sequence>
<reference evidence="3 4" key="1">
    <citation type="submission" date="2019-01" db="EMBL/GenBank/DDBJ databases">
        <authorList>
            <person name="Ferrante I. M."/>
        </authorList>
    </citation>
    <scope>NUCLEOTIDE SEQUENCE [LARGE SCALE GENOMIC DNA]</scope>
    <source>
        <strain evidence="3 4">B856</strain>
    </source>
</reference>
<feature type="region of interest" description="Disordered" evidence="1">
    <location>
        <begin position="1"/>
        <end position="69"/>
    </location>
</feature>
<dbReference type="InterPro" id="IPR049227">
    <property type="entry name" value="DUF6824"/>
</dbReference>
<feature type="region of interest" description="Disordered" evidence="1">
    <location>
        <begin position="531"/>
        <end position="584"/>
    </location>
</feature>
<organism evidence="3 4">
    <name type="scientific">Pseudo-nitzschia multistriata</name>
    <dbReference type="NCBI Taxonomy" id="183589"/>
    <lineage>
        <taxon>Eukaryota</taxon>
        <taxon>Sar</taxon>
        <taxon>Stramenopiles</taxon>
        <taxon>Ochrophyta</taxon>
        <taxon>Bacillariophyta</taxon>
        <taxon>Bacillariophyceae</taxon>
        <taxon>Bacillariophycidae</taxon>
        <taxon>Bacillariales</taxon>
        <taxon>Bacillariaceae</taxon>
        <taxon>Pseudo-nitzschia</taxon>
    </lineage>
</organism>
<dbReference type="Pfam" id="PF20710">
    <property type="entry name" value="DUF6824"/>
    <property type="match status" value="1"/>
</dbReference>
<dbReference type="SUPFAM" id="SSF52087">
    <property type="entry name" value="CRAL/TRIO domain"/>
    <property type="match status" value="1"/>
</dbReference>
<evidence type="ECO:0000313" key="3">
    <source>
        <dbReference type="EMBL" id="VEU44834.1"/>
    </source>
</evidence>
<feature type="domain" description="DUF6824" evidence="2">
    <location>
        <begin position="434"/>
        <end position="522"/>
    </location>
</feature>
<feature type="compositionally biased region" description="Basic and acidic residues" evidence="1">
    <location>
        <begin position="1"/>
        <end position="10"/>
    </location>
</feature>
<dbReference type="AlphaFoldDB" id="A0A448ZS58"/>
<feature type="compositionally biased region" description="Low complexity" evidence="1">
    <location>
        <begin position="24"/>
        <end position="41"/>
    </location>
</feature>
<keyword evidence="4" id="KW-1185">Reference proteome</keyword>
<feature type="compositionally biased region" description="Polar residues" evidence="1">
    <location>
        <begin position="50"/>
        <end position="69"/>
    </location>
</feature>
<evidence type="ECO:0000256" key="1">
    <source>
        <dbReference type="SAM" id="MobiDB-lite"/>
    </source>
</evidence>
<accession>A0A448ZS58</accession>
<gene>
    <name evidence="3" type="ORF">PSNMU_V1.4_AUG-EV-PASAV3_0119690</name>
</gene>
<evidence type="ECO:0000313" key="4">
    <source>
        <dbReference type="Proteomes" id="UP000291116"/>
    </source>
</evidence>
<dbReference type="OrthoDB" id="75724at2759"/>
<proteinExistence type="predicted"/>
<dbReference type="Proteomes" id="UP000291116">
    <property type="component" value="Unassembled WGS sequence"/>
</dbReference>
<name>A0A448ZS58_9STRA</name>